<dbReference type="InterPro" id="IPR035783">
    <property type="entry name" value="SPRYD3_SPRY"/>
</dbReference>
<dbReference type="EMBL" id="JAODUO010000094">
    <property type="protein sequence ID" value="KAK2189895.1"/>
    <property type="molecule type" value="Genomic_DNA"/>
</dbReference>
<dbReference type="SUPFAM" id="SSF49899">
    <property type="entry name" value="Concanavalin A-like lectins/glucanases"/>
    <property type="match status" value="2"/>
</dbReference>
<dbReference type="Pfam" id="PF00622">
    <property type="entry name" value="SPRY"/>
    <property type="match status" value="2"/>
</dbReference>
<dbReference type="CDD" id="cd12908">
    <property type="entry name" value="SPRYD3"/>
    <property type="match status" value="1"/>
</dbReference>
<dbReference type="Proteomes" id="UP001209878">
    <property type="component" value="Unassembled WGS sequence"/>
</dbReference>
<dbReference type="InterPro" id="IPR043136">
    <property type="entry name" value="B30.2/SPRY_sf"/>
</dbReference>
<comment type="caution">
    <text evidence="2">The sequence shown here is derived from an EMBL/GenBank/DDBJ whole genome shotgun (WGS) entry which is preliminary data.</text>
</comment>
<organism evidence="2 3">
    <name type="scientific">Ridgeia piscesae</name>
    <name type="common">Tubeworm</name>
    <dbReference type="NCBI Taxonomy" id="27915"/>
    <lineage>
        <taxon>Eukaryota</taxon>
        <taxon>Metazoa</taxon>
        <taxon>Spiralia</taxon>
        <taxon>Lophotrochozoa</taxon>
        <taxon>Annelida</taxon>
        <taxon>Polychaeta</taxon>
        <taxon>Sedentaria</taxon>
        <taxon>Canalipalpata</taxon>
        <taxon>Sabellida</taxon>
        <taxon>Siboglinidae</taxon>
        <taxon>Ridgeia</taxon>
    </lineage>
</organism>
<proteinExistence type="predicted"/>
<accession>A0AAD9UHU0</accession>
<evidence type="ECO:0000313" key="3">
    <source>
        <dbReference type="Proteomes" id="UP001209878"/>
    </source>
</evidence>
<name>A0AAD9UHU0_RIDPI</name>
<dbReference type="PANTHER" id="PTHR12864">
    <property type="entry name" value="RAN BINDING PROTEIN 9-RELATED"/>
    <property type="match status" value="1"/>
</dbReference>
<evidence type="ECO:0000259" key="1">
    <source>
        <dbReference type="SMART" id="SM00449"/>
    </source>
</evidence>
<dbReference type="AlphaFoldDB" id="A0AAD9UHU0"/>
<dbReference type="InterPro" id="IPR050618">
    <property type="entry name" value="Ubq-SigPath_Reg"/>
</dbReference>
<dbReference type="SMART" id="SM00449">
    <property type="entry name" value="SPRY"/>
    <property type="match status" value="2"/>
</dbReference>
<gene>
    <name evidence="2" type="ORF">NP493_94g01023</name>
</gene>
<feature type="domain" description="SPRY" evidence="1">
    <location>
        <begin position="75"/>
        <end position="205"/>
    </location>
</feature>
<sequence>MAEWENRLLAVHMLENRVANAWVDRHAHRAPRVRRRIRCEHITVDGDLLSYTPTDEREGKAGIYITSSPLKPENCYFEVVILDPGEGGFITVGLVPGNLPAEKQYTWKTDSVAYYSSDGKLRAGSGVGQEVGPPWVVGDIVGCGIKFDEMKHDGLGRTRVQVFFTRNSRKLGTVLANLPPDGLHPAIGMCADSPEGAEVRLCLDATWEEKTDVILMSIDNWEEEWARRHDIRLNGQLLEYTGRGKNITDVGLAQARHPLNTTNHYFEIEIIDPGENCYIAIGLARKDYPKHRHPGWNKGSIGYHADDGKIFIGSGIGEPFGPRCHKGEIMGCGILFPRDYNPEADCGTTHMCDSCEDLLSKTEEDEDNCHSSESEDEEWWERPYAESGTKVQVFFTRNGKTIGQREIRIAKGGFYPTVGMLSSNEKVRVDLRPLTG</sequence>
<protein>
    <recommendedName>
        <fullName evidence="1">SPRY domain-containing protein</fullName>
    </recommendedName>
</protein>
<keyword evidence="3" id="KW-1185">Reference proteome</keyword>
<dbReference type="InterPro" id="IPR013320">
    <property type="entry name" value="ConA-like_dom_sf"/>
</dbReference>
<feature type="domain" description="SPRY" evidence="1">
    <location>
        <begin position="261"/>
        <end position="435"/>
    </location>
</feature>
<reference evidence="2" key="1">
    <citation type="journal article" date="2023" name="Mol. Biol. Evol.">
        <title>Third-Generation Sequencing Reveals the Adaptive Role of the Epigenome in Three Deep-Sea Polychaetes.</title>
        <authorList>
            <person name="Perez M."/>
            <person name="Aroh O."/>
            <person name="Sun Y."/>
            <person name="Lan Y."/>
            <person name="Juniper S.K."/>
            <person name="Young C.R."/>
            <person name="Angers B."/>
            <person name="Qian P.Y."/>
        </authorList>
    </citation>
    <scope>NUCLEOTIDE SEQUENCE</scope>
    <source>
        <strain evidence="2">R07B-5</strain>
    </source>
</reference>
<dbReference type="Gene3D" id="2.60.120.920">
    <property type="match status" value="2"/>
</dbReference>
<evidence type="ECO:0000313" key="2">
    <source>
        <dbReference type="EMBL" id="KAK2189895.1"/>
    </source>
</evidence>
<dbReference type="InterPro" id="IPR003877">
    <property type="entry name" value="SPRY_dom"/>
</dbReference>